<keyword evidence="2" id="KW-0812">Transmembrane</keyword>
<organism evidence="3 4">
    <name type="scientific">Occultella aeris</name>
    <dbReference type="NCBI Taxonomy" id="2761496"/>
    <lineage>
        <taxon>Bacteria</taxon>
        <taxon>Bacillati</taxon>
        <taxon>Actinomycetota</taxon>
        <taxon>Actinomycetes</taxon>
        <taxon>Micrococcales</taxon>
        <taxon>Ruaniaceae</taxon>
        <taxon>Occultella</taxon>
    </lineage>
</organism>
<dbReference type="AlphaFoldDB" id="A0A7M4DE14"/>
<sequence>MNTQPERHTPGTTPPAPYQAPVADAAPTNPGWADAPRPGTQANSGRPGTPQPGSQTPTRAPLSWALIIGLGALTLLWPLTAATPIADQFGGPERAIAVRSVIAIAWILVVLLARAARPLATLTLAGLAAGVITLGVDVLLAPAGLGSGLTALPFAAIPILATQTLFGAVTGLIALGLQKLQR</sequence>
<evidence type="ECO:0000313" key="4">
    <source>
        <dbReference type="Proteomes" id="UP000419743"/>
    </source>
</evidence>
<keyword evidence="2" id="KW-0472">Membrane</keyword>
<evidence type="ECO:0000256" key="2">
    <source>
        <dbReference type="SAM" id="Phobius"/>
    </source>
</evidence>
<feature type="transmembrane region" description="Helical" evidence="2">
    <location>
        <begin position="151"/>
        <end position="177"/>
    </location>
</feature>
<feature type="compositionally biased region" description="Low complexity" evidence="1">
    <location>
        <begin position="44"/>
        <end position="58"/>
    </location>
</feature>
<dbReference type="RefSeq" id="WP_156738928.1">
    <property type="nucleotide sequence ID" value="NZ_CACRYJ010000006.1"/>
</dbReference>
<name>A0A7M4DE14_9MICO</name>
<feature type="transmembrane region" description="Helical" evidence="2">
    <location>
        <begin position="120"/>
        <end position="145"/>
    </location>
</feature>
<evidence type="ECO:0000256" key="1">
    <source>
        <dbReference type="SAM" id="MobiDB-lite"/>
    </source>
</evidence>
<protein>
    <submittedName>
        <fullName evidence="3">Uncharacterized protein</fullName>
    </submittedName>
</protein>
<keyword evidence="2" id="KW-1133">Transmembrane helix</keyword>
<accession>A0A7M4DE14</accession>
<gene>
    <name evidence="3" type="ORF">HALOF300_00354</name>
</gene>
<dbReference type="EMBL" id="CACRYJ010000006">
    <property type="protein sequence ID" value="VZO35128.1"/>
    <property type="molecule type" value="Genomic_DNA"/>
</dbReference>
<proteinExistence type="predicted"/>
<feature type="transmembrane region" description="Helical" evidence="2">
    <location>
        <begin position="95"/>
        <end position="113"/>
    </location>
</feature>
<keyword evidence="4" id="KW-1185">Reference proteome</keyword>
<comment type="caution">
    <text evidence="3">The sequence shown here is derived from an EMBL/GenBank/DDBJ whole genome shotgun (WGS) entry which is preliminary data.</text>
</comment>
<feature type="region of interest" description="Disordered" evidence="1">
    <location>
        <begin position="1"/>
        <end position="58"/>
    </location>
</feature>
<reference evidence="3 4" key="1">
    <citation type="submission" date="2019-11" db="EMBL/GenBank/DDBJ databases">
        <authorList>
            <person name="Criscuolo A."/>
        </authorList>
    </citation>
    <scope>NUCLEOTIDE SEQUENCE [LARGE SCALE GENOMIC DNA]</scope>
    <source>
        <strain evidence="3">CIP111667</strain>
    </source>
</reference>
<evidence type="ECO:0000313" key="3">
    <source>
        <dbReference type="EMBL" id="VZO35128.1"/>
    </source>
</evidence>
<feature type="transmembrane region" description="Helical" evidence="2">
    <location>
        <begin position="62"/>
        <end position="83"/>
    </location>
</feature>
<dbReference type="Proteomes" id="UP000419743">
    <property type="component" value="Unassembled WGS sequence"/>
</dbReference>